<keyword evidence="2" id="KW-0614">Plasmid</keyword>
<keyword evidence="3" id="KW-1185">Reference proteome</keyword>
<evidence type="ECO:0000313" key="2">
    <source>
        <dbReference type="EMBL" id="ACS43920.1"/>
    </source>
</evidence>
<dbReference type="KEGG" id="mea:Mex_2p1150"/>
<proteinExistence type="predicted"/>
<dbReference type="AlphaFoldDB" id="C5B638"/>
<dbReference type="HOGENOM" id="CLU_2974242_0_0_5"/>
<geneLocation type="plasmid" evidence="2 3">
    <name>megaplasmid</name>
</geneLocation>
<sequence length="58" mass="5945">MPRPLSRSRHVRQIAFGGAGRAPRTSDIVLGIVAAALLAGYCLLMVAGLLRGMPGATG</sequence>
<keyword evidence="1" id="KW-0812">Transmembrane</keyword>
<protein>
    <submittedName>
        <fullName evidence="2">Uncharacterized protein</fullName>
    </submittedName>
</protein>
<evidence type="ECO:0000256" key="1">
    <source>
        <dbReference type="SAM" id="Phobius"/>
    </source>
</evidence>
<keyword evidence="1" id="KW-0472">Membrane</keyword>
<feature type="transmembrane region" description="Helical" evidence="1">
    <location>
        <begin position="28"/>
        <end position="50"/>
    </location>
</feature>
<organism evidence="2 3">
    <name type="scientific">Methylorubrum extorquens (strain ATCC 14718 / DSM 1338 / JCM 2805 / NCIMB 9133 / AM1)</name>
    <name type="common">Methylobacterium extorquens</name>
    <dbReference type="NCBI Taxonomy" id="272630"/>
    <lineage>
        <taxon>Bacteria</taxon>
        <taxon>Pseudomonadati</taxon>
        <taxon>Pseudomonadota</taxon>
        <taxon>Alphaproteobacteria</taxon>
        <taxon>Hyphomicrobiales</taxon>
        <taxon>Methylobacteriaceae</taxon>
        <taxon>Methylorubrum</taxon>
    </lineage>
</organism>
<reference evidence="2 3" key="1">
    <citation type="journal article" date="2009" name="PLoS ONE">
        <title>Methylobacterium genome sequences: a reference blueprint to investigate microbial metabolism of C1 compounds from natural and industrial sources.</title>
        <authorList>
            <person name="Vuilleumier S."/>
            <person name="Chistoserdova L."/>
            <person name="Lee M.-C."/>
            <person name="Bringel F."/>
            <person name="Lajus A."/>
            <person name="Zhou Y."/>
            <person name="Gourion B."/>
            <person name="Barbe V."/>
            <person name="Chang J."/>
            <person name="Cruveiller S."/>
            <person name="Dossat C."/>
            <person name="Gillett W."/>
            <person name="Gruffaz C."/>
            <person name="Haugen E."/>
            <person name="Hourcade E."/>
            <person name="Levy R."/>
            <person name="Mangenot S."/>
            <person name="Muller E."/>
            <person name="Nadalig T."/>
            <person name="Pagni M."/>
            <person name="Penny C."/>
            <person name="Peyraud R."/>
            <person name="Robinson D.G."/>
            <person name="Roche D."/>
            <person name="Rouy Z."/>
            <person name="Saenampechek C."/>
            <person name="Salvignol G."/>
            <person name="Vallenet D."/>
            <person name="Wu Z."/>
            <person name="Marx C.J."/>
            <person name="Vorholt J.A."/>
            <person name="Olson M.V."/>
            <person name="Kaul R."/>
            <person name="Weissenbach J."/>
            <person name="Medigue C."/>
            <person name="Lidstrom M.E."/>
        </authorList>
    </citation>
    <scope>NUCLEOTIDE SEQUENCE [LARGE SCALE GENOMIC DNA]</scope>
    <source>
        <strain evidence="3">ATCC 14718 / DSM 1338 / JCM 2805 / NCIMB 9133 / AM1</strain>
    </source>
</reference>
<evidence type="ECO:0000313" key="3">
    <source>
        <dbReference type="Proteomes" id="UP000009081"/>
    </source>
</evidence>
<dbReference type="Proteomes" id="UP000009081">
    <property type="component" value="Plasmid megaplasmid"/>
</dbReference>
<keyword evidence="1" id="KW-1133">Transmembrane helix</keyword>
<accession>C5B638</accession>
<gene>
    <name evidence="2" type="ordered locus">MexAM1_META2p1150</name>
</gene>
<name>C5B638_METEA</name>
<dbReference type="EMBL" id="CP001511">
    <property type="protein sequence ID" value="ACS43920.1"/>
    <property type="molecule type" value="Genomic_DNA"/>
</dbReference>